<dbReference type="InterPro" id="IPR018247">
    <property type="entry name" value="EF_Hand_1_Ca_BS"/>
</dbReference>
<evidence type="ECO:0000313" key="4">
    <source>
        <dbReference type="EnsemblProtists" id="EOD15145"/>
    </source>
</evidence>
<proteinExistence type="predicted"/>
<organism evidence="4 5">
    <name type="scientific">Emiliania huxleyi (strain CCMP1516)</name>
    <dbReference type="NCBI Taxonomy" id="280463"/>
    <lineage>
        <taxon>Eukaryota</taxon>
        <taxon>Haptista</taxon>
        <taxon>Haptophyta</taxon>
        <taxon>Prymnesiophyceae</taxon>
        <taxon>Isochrysidales</taxon>
        <taxon>Noelaerhabdaceae</taxon>
        <taxon>Emiliania</taxon>
    </lineage>
</organism>
<feature type="domain" description="EF-hand" evidence="3">
    <location>
        <begin position="64"/>
        <end position="99"/>
    </location>
</feature>
<accession>A0A0D3IV60</accession>
<dbReference type="SUPFAM" id="SSF47473">
    <property type="entry name" value="EF-hand"/>
    <property type="match status" value="1"/>
</dbReference>
<protein>
    <recommendedName>
        <fullName evidence="3">EF-hand domain-containing protein</fullName>
    </recommendedName>
</protein>
<dbReference type="PROSITE" id="PS00018">
    <property type="entry name" value="EF_HAND_1"/>
    <property type="match status" value="1"/>
</dbReference>
<dbReference type="RefSeq" id="XP_005767574.1">
    <property type="nucleotide sequence ID" value="XM_005767517.1"/>
</dbReference>
<feature type="compositionally biased region" description="Polar residues" evidence="2">
    <location>
        <begin position="1"/>
        <end position="12"/>
    </location>
</feature>
<dbReference type="KEGG" id="ehx:EMIHUDRAFT_256489"/>
<evidence type="ECO:0000256" key="1">
    <source>
        <dbReference type="ARBA" id="ARBA00022837"/>
    </source>
</evidence>
<dbReference type="GO" id="GO:0005509">
    <property type="term" value="F:calcium ion binding"/>
    <property type="evidence" value="ECO:0007669"/>
    <property type="project" value="InterPro"/>
</dbReference>
<dbReference type="PROSITE" id="PS50222">
    <property type="entry name" value="EF_HAND_2"/>
    <property type="match status" value="2"/>
</dbReference>
<keyword evidence="1" id="KW-0106">Calcium</keyword>
<dbReference type="Gene3D" id="1.10.238.10">
    <property type="entry name" value="EF-hand"/>
    <property type="match status" value="1"/>
</dbReference>
<dbReference type="Pfam" id="PF13202">
    <property type="entry name" value="EF-hand_5"/>
    <property type="match status" value="2"/>
</dbReference>
<evidence type="ECO:0000259" key="3">
    <source>
        <dbReference type="PROSITE" id="PS50222"/>
    </source>
</evidence>
<dbReference type="CDD" id="cd00051">
    <property type="entry name" value="EFh"/>
    <property type="match status" value="1"/>
</dbReference>
<sequence length="117" mass="12890">MGACGSSCNGSGHSEETQRPKGSLEVEDPVLAALMKFDVNGDGLTKEEFKQALRAFRFSMSSQKCRAIRERTFADCDADGNGRLSVKELASGMPVTLRNKIQKKLDEGWAFDPSKWE</sequence>
<reference evidence="5" key="1">
    <citation type="journal article" date="2013" name="Nature">
        <title>Pan genome of the phytoplankton Emiliania underpins its global distribution.</title>
        <authorList>
            <person name="Read B.A."/>
            <person name="Kegel J."/>
            <person name="Klute M.J."/>
            <person name="Kuo A."/>
            <person name="Lefebvre S.C."/>
            <person name="Maumus F."/>
            <person name="Mayer C."/>
            <person name="Miller J."/>
            <person name="Monier A."/>
            <person name="Salamov A."/>
            <person name="Young J."/>
            <person name="Aguilar M."/>
            <person name="Claverie J.M."/>
            <person name="Frickenhaus S."/>
            <person name="Gonzalez K."/>
            <person name="Herman E.K."/>
            <person name="Lin Y.C."/>
            <person name="Napier J."/>
            <person name="Ogata H."/>
            <person name="Sarno A.F."/>
            <person name="Shmutz J."/>
            <person name="Schroeder D."/>
            <person name="de Vargas C."/>
            <person name="Verret F."/>
            <person name="von Dassow P."/>
            <person name="Valentin K."/>
            <person name="Van de Peer Y."/>
            <person name="Wheeler G."/>
            <person name="Dacks J.B."/>
            <person name="Delwiche C.F."/>
            <person name="Dyhrman S.T."/>
            <person name="Glockner G."/>
            <person name="John U."/>
            <person name="Richards T."/>
            <person name="Worden A.Z."/>
            <person name="Zhang X."/>
            <person name="Grigoriev I.V."/>
            <person name="Allen A.E."/>
            <person name="Bidle K."/>
            <person name="Borodovsky M."/>
            <person name="Bowler C."/>
            <person name="Brownlee C."/>
            <person name="Cock J.M."/>
            <person name="Elias M."/>
            <person name="Gladyshev V.N."/>
            <person name="Groth M."/>
            <person name="Guda C."/>
            <person name="Hadaegh A."/>
            <person name="Iglesias-Rodriguez M.D."/>
            <person name="Jenkins J."/>
            <person name="Jones B.M."/>
            <person name="Lawson T."/>
            <person name="Leese F."/>
            <person name="Lindquist E."/>
            <person name="Lobanov A."/>
            <person name="Lomsadze A."/>
            <person name="Malik S.B."/>
            <person name="Marsh M.E."/>
            <person name="Mackinder L."/>
            <person name="Mock T."/>
            <person name="Mueller-Roeber B."/>
            <person name="Pagarete A."/>
            <person name="Parker M."/>
            <person name="Probert I."/>
            <person name="Quesneville H."/>
            <person name="Raines C."/>
            <person name="Rensing S.A."/>
            <person name="Riano-Pachon D.M."/>
            <person name="Richier S."/>
            <person name="Rokitta S."/>
            <person name="Shiraiwa Y."/>
            <person name="Soanes D.M."/>
            <person name="van der Giezen M."/>
            <person name="Wahlund T.M."/>
            <person name="Williams B."/>
            <person name="Wilson W."/>
            <person name="Wolfe G."/>
            <person name="Wurch L.L."/>
        </authorList>
    </citation>
    <scope>NUCLEOTIDE SEQUENCE</scope>
</reference>
<feature type="compositionally biased region" description="Basic and acidic residues" evidence="2">
    <location>
        <begin position="13"/>
        <end position="24"/>
    </location>
</feature>
<feature type="region of interest" description="Disordered" evidence="2">
    <location>
        <begin position="1"/>
        <end position="25"/>
    </location>
</feature>
<dbReference type="InterPro" id="IPR011992">
    <property type="entry name" value="EF-hand-dom_pair"/>
</dbReference>
<reference evidence="4" key="2">
    <citation type="submission" date="2024-10" db="UniProtKB">
        <authorList>
            <consortium name="EnsemblProtists"/>
        </authorList>
    </citation>
    <scope>IDENTIFICATION</scope>
</reference>
<dbReference type="HOGENOM" id="CLU_2089377_0_0_1"/>
<evidence type="ECO:0000256" key="2">
    <source>
        <dbReference type="SAM" id="MobiDB-lite"/>
    </source>
</evidence>
<dbReference type="AlphaFoldDB" id="A0A0D3IV60"/>
<evidence type="ECO:0000313" key="5">
    <source>
        <dbReference type="Proteomes" id="UP000013827"/>
    </source>
</evidence>
<dbReference type="InterPro" id="IPR002048">
    <property type="entry name" value="EF_hand_dom"/>
</dbReference>
<dbReference type="PaxDb" id="2903-EOD15145"/>
<feature type="domain" description="EF-hand" evidence="3">
    <location>
        <begin position="25"/>
        <end position="59"/>
    </location>
</feature>
<keyword evidence="5" id="KW-1185">Reference proteome</keyword>
<dbReference type="EnsemblProtists" id="EOD15145">
    <property type="protein sequence ID" value="EOD15145"/>
    <property type="gene ID" value="EMIHUDRAFT_256489"/>
</dbReference>
<name>A0A0D3IV60_EMIH1</name>
<dbReference type="GeneID" id="17261296"/>
<dbReference type="Proteomes" id="UP000013827">
    <property type="component" value="Unassembled WGS sequence"/>
</dbReference>